<accession>A0A6J5Q6C2</accession>
<protein>
    <recommendedName>
        <fullName evidence="4">Recombination endonuclease VII</fullName>
    </recommendedName>
</protein>
<name>A0A6J5Q6C2_9CAUD</name>
<evidence type="ECO:0000313" key="1">
    <source>
        <dbReference type="EMBL" id="CAB4176865.1"/>
    </source>
</evidence>
<dbReference type="EMBL" id="LR796943">
    <property type="protein sequence ID" value="CAB4176865.1"/>
    <property type="molecule type" value="Genomic_DNA"/>
</dbReference>
<dbReference type="EMBL" id="LR797367">
    <property type="protein sequence ID" value="CAB4211072.1"/>
    <property type="molecule type" value="Genomic_DNA"/>
</dbReference>
<dbReference type="EMBL" id="LR797536">
    <property type="protein sequence ID" value="CAB4223441.1"/>
    <property type="molecule type" value="Genomic_DNA"/>
</dbReference>
<organism evidence="1">
    <name type="scientific">uncultured Caudovirales phage</name>
    <dbReference type="NCBI Taxonomy" id="2100421"/>
    <lineage>
        <taxon>Viruses</taxon>
        <taxon>Duplodnaviria</taxon>
        <taxon>Heunggongvirae</taxon>
        <taxon>Uroviricota</taxon>
        <taxon>Caudoviricetes</taxon>
        <taxon>Peduoviridae</taxon>
        <taxon>Maltschvirus</taxon>
        <taxon>Maltschvirus maltsch</taxon>
    </lineage>
</organism>
<evidence type="ECO:0000313" key="2">
    <source>
        <dbReference type="EMBL" id="CAB4211072.1"/>
    </source>
</evidence>
<evidence type="ECO:0000313" key="3">
    <source>
        <dbReference type="EMBL" id="CAB4223441.1"/>
    </source>
</evidence>
<gene>
    <name evidence="2" type="ORF">UFOVP1425_73</name>
    <name evidence="3" type="ORF">UFOVP1672_51</name>
    <name evidence="1" type="ORF">UFOVP988_73</name>
</gene>
<reference evidence="1" key="1">
    <citation type="submission" date="2020-05" db="EMBL/GenBank/DDBJ databases">
        <authorList>
            <person name="Chiriac C."/>
            <person name="Salcher M."/>
            <person name="Ghai R."/>
            <person name="Kavagutti S V."/>
        </authorList>
    </citation>
    <scope>NUCLEOTIDE SEQUENCE</scope>
</reference>
<sequence>MGKVCIHCGQPKPISEYYRHPMMSDGHLNGCKECIKARARANRAARLDYYREYDRSRAWEPERVAIRKARMERVKATPALRERDYERAKAWRANNNLKRRAHVLVGNGLRSGLLKRQPCERCGATERIDAHHEDYKFPLAVNWLCEPCHGKRHREINAERRKGKAA</sequence>
<evidence type="ECO:0008006" key="4">
    <source>
        <dbReference type="Google" id="ProtNLM"/>
    </source>
</evidence>
<proteinExistence type="predicted"/>